<dbReference type="InterPro" id="IPR006684">
    <property type="entry name" value="YbgC/YbaW"/>
</dbReference>
<dbReference type="GO" id="GO:0016787">
    <property type="term" value="F:hydrolase activity"/>
    <property type="evidence" value="ECO:0007669"/>
    <property type="project" value="UniProtKB-KW"/>
</dbReference>
<accession>A0ABD6CBI5</accession>
<dbReference type="EC" id="3.1.2.-" evidence="3"/>
<dbReference type="PANTHER" id="PTHR31793:SF27">
    <property type="entry name" value="NOVEL THIOESTERASE SUPERFAMILY DOMAIN AND SAPOSIN A-TYPE DOMAIN CONTAINING PROTEIN (0610012H03RIK)"/>
    <property type="match status" value="1"/>
</dbReference>
<dbReference type="AlphaFoldDB" id="A0ABD6CBI5"/>
<dbReference type="InterPro" id="IPR050563">
    <property type="entry name" value="4-hydroxybenzoyl-CoA_TE"/>
</dbReference>
<name>A0ABD6CBI5_9EURY</name>
<organism evidence="3 4">
    <name type="scientific">Halorientalis brevis</name>
    <dbReference type="NCBI Taxonomy" id="1126241"/>
    <lineage>
        <taxon>Archaea</taxon>
        <taxon>Methanobacteriati</taxon>
        <taxon>Methanobacteriota</taxon>
        <taxon>Stenosarchaea group</taxon>
        <taxon>Halobacteria</taxon>
        <taxon>Halobacteriales</taxon>
        <taxon>Haloarculaceae</taxon>
        <taxon>Halorientalis</taxon>
    </lineage>
</organism>
<protein>
    <submittedName>
        <fullName evidence="3">Acyl-CoA thioesterase</fullName>
        <ecNumber evidence="3">3.1.2.-</ecNumber>
    </submittedName>
</protein>
<keyword evidence="2 3" id="KW-0378">Hydrolase</keyword>
<dbReference type="Gene3D" id="3.10.129.10">
    <property type="entry name" value="Hotdog Thioesterase"/>
    <property type="match status" value="1"/>
</dbReference>
<reference evidence="3 4" key="1">
    <citation type="journal article" date="2019" name="Int. J. Syst. Evol. Microbiol.">
        <title>The Global Catalogue of Microorganisms (GCM) 10K type strain sequencing project: providing services to taxonomists for standard genome sequencing and annotation.</title>
        <authorList>
            <consortium name="The Broad Institute Genomics Platform"/>
            <consortium name="The Broad Institute Genome Sequencing Center for Infectious Disease"/>
            <person name="Wu L."/>
            <person name="Ma J."/>
        </authorList>
    </citation>
    <scope>NUCLEOTIDE SEQUENCE [LARGE SCALE GENOMIC DNA]</scope>
    <source>
        <strain evidence="3 4">CGMCC 1.12125</strain>
    </source>
</reference>
<dbReference type="RefSeq" id="WP_247380778.1">
    <property type="nucleotide sequence ID" value="NZ_JALLGV010000008.1"/>
</dbReference>
<gene>
    <name evidence="3" type="ORF">ACFR9U_12015</name>
</gene>
<dbReference type="Pfam" id="PF13279">
    <property type="entry name" value="4HBT_2"/>
    <property type="match status" value="1"/>
</dbReference>
<comment type="similarity">
    <text evidence="1">Belongs to the 4-hydroxybenzoyl-CoA thioesterase family.</text>
</comment>
<dbReference type="SUPFAM" id="SSF54637">
    <property type="entry name" value="Thioesterase/thiol ester dehydrase-isomerase"/>
    <property type="match status" value="1"/>
</dbReference>
<keyword evidence="4" id="KW-1185">Reference proteome</keyword>
<dbReference type="CDD" id="cd00586">
    <property type="entry name" value="4HBT"/>
    <property type="match status" value="1"/>
</dbReference>
<dbReference type="Proteomes" id="UP001597119">
    <property type="component" value="Unassembled WGS sequence"/>
</dbReference>
<evidence type="ECO:0000256" key="2">
    <source>
        <dbReference type="ARBA" id="ARBA00022801"/>
    </source>
</evidence>
<comment type="caution">
    <text evidence="3">The sequence shown here is derived from an EMBL/GenBank/DDBJ whole genome shotgun (WGS) entry which is preliminary data.</text>
</comment>
<dbReference type="PANTHER" id="PTHR31793">
    <property type="entry name" value="4-HYDROXYBENZOYL-COA THIOESTERASE FAMILY MEMBER"/>
    <property type="match status" value="1"/>
</dbReference>
<dbReference type="InterPro" id="IPR029069">
    <property type="entry name" value="HotDog_dom_sf"/>
</dbReference>
<dbReference type="PIRSF" id="PIRSF003230">
    <property type="entry name" value="YbgC"/>
    <property type="match status" value="1"/>
</dbReference>
<evidence type="ECO:0000313" key="3">
    <source>
        <dbReference type="EMBL" id="MFD1587711.1"/>
    </source>
</evidence>
<dbReference type="EMBL" id="JBHUDJ010000006">
    <property type="protein sequence ID" value="MFD1587711.1"/>
    <property type="molecule type" value="Genomic_DNA"/>
</dbReference>
<evidence type="ECO:0000256" key="1">
    <source>
        <dbReference type="ARBA" id="ARBA00005953"/>
    </source>
</evidence>
<proteinExistence type="inferred from homology"/>
<sequence length="144" mass="16266">MDELPVVWENRVRFEETDMQGVVFYGNYVTFQDEASSAYFRAIDYSYGAIAEAGWDIHVVNVDLDYRGQATFEDELVHGFRVATIGESSMTSEYAAWRPADDELLAEGTVTHVAVDGETGDPTRVPDEFREAVIDFQERPPEQA</sequence>
<evidence type="ECO:0000313" key="4">
    <source>
        <dbReference type="Proteomes" id="UP001597119"/>
    </source>
</evidence>